<keyword evidence="2" id="KW-0812">Transmembrane</keyword>
<accession>A0ABZ2ZUA6</accession>
<keyword evidence="4" id="KW-1185">Reference proteome</keyword>
<dbReference type="RefSeq" id="WP_342022662.1">
    <property type="nucleotide sequence ID" value="NZ_CP151657.1"/>
</dbReference>
<name>A0ABZ2ZUA6_9MICC</name>
<reference evidence="3 4" key="1">
    <citation type="submission" date="2024-04" db="EMBL/GenBank/DDBJ databases">
        <title>Arthrobacter sp. from Plains bison fecal sample.</title>
        <authorList>
            <person name="Ruzzini A."/>
        </authorList>
    </citation>
    <scope>NUCLEOTIDE SEQUENCE [LARGE SCALE GENOMIC DNA]</scope>
    <source>
        <strain evidence="3 4">EINP1</strain>
    </source>
</reference>
<feature type="compositionally biased region" description="Basic residues" evidence="1">
    <location>
        <begin position="1"/>
        <end position="13"/>
    </location>
</feature>
<keyword evidence="2" id="KW-1133">Transmembrane helix</keyword>
<evidence type="ECO:0000313" key="4">
    <source>
        <dbReference type="Proteomes" id="UP001448858"/>
    </source>
</evidence>
<evidence type="ECO:0000256" key="1">
    <source>
        <dbReference type="SAM" id="MobiDB-lite"/>
    </source>
</evidence>
<feature type="transmembrane region" description="Helical" evidence="2">
    <location>
        <begin position="193"/>
        <end position="209"/>
    </location>
</feature>
<dbReference type="Proteomes" id="UP001448858">
    <property type="component" value="Chromosome"/>
</dbReference>
<organism evidence="3 4">
    <name type="scientific">Arthrobacter citreus</name>
    <dbReference type="NCBI Taxonomy" id="1670"/>
    <lineage>
        <taxon>Bacteria</taxon>
        <taxon>Bacillati</taxon>
        <taxon>Actinomycetota</taxon>
        <taxon>Actinomycetes</taxon>
        <taxon>Micrococcales</taxon>
        <taxon>Micrococcaceae</taxon>
        <taxon>Arthrobacter</taxon>
    </lineage>
</organism>
<feature type="region of interest" description="Disordered" evidence="1">
    <location>
        <begin position="1"/>
        <end position="25"/>
    </location>
</feature>
<gene>
    <name evidence="3" type="ORF">AAE021_12490</name>
</gene>
<evidence type="ECO:0000256" key="2">
    <source>
        <dbReference type="SAM" id="Phobius"/>
    </source>
</evidence>
<keyword evidence="2" id="KW-0472">Membrane</keyword>
<dbReference type="EMBL" id="CP151657">
    <property type="protein sequence ID" value="WZP15001.1"/>
    <property type="molecule type" value="Genomic_DNA"/>
</dbReference>
<evidence type="ECO:0008006" key="5">
    <source>
        <dbReference type="Google" id="ProtNLM"/>
    </source>
</evidence>
<sequence>MNRRQRGMVRRAARNGSGPVQQETAPLRWPGAANTFTLLGAVLTTGLLVTAGSLFVITLPSALAAGIRHLRRSLKGDVAPMGRFWRELLKALPGGLLVGVAATAAALLLALNISLASSGALPGGVVVAGASWAVLAVVALLVVSIAGRWTPEAGWRGIVRPTAAELSSDPVGALFILASVAFTVLVARQFFPLIIPALGCVALAVVAAPERRAAADPQQ</sequence>
<protein>
    <recommendedName>
        <fullName evidence="5">Poxvirus protein I5</fullName>
    </recommendedName>
</protein>
<proteinExistence type="predicted"/>
<evidence type="ECO:0000313" key="3">
    <source>
        <dbReference type="EMBL" id="WZP15001.1"/>
    </source>
</evidence>
<feature type="transmembrane region" description="Helical" evidence="2">
    <location>
        <begin position="88"/>
        <end position="113"/>
    </location>
</feature>
<feature type="transmembrane region" description="Helical" evidence="2">
    <location>
        <begin position="36"/>
        <end position="67"/>
    </location>
</feature>
<feature type="transmembrane region" description="Helical" evidence="2">
    <location>
        <begin position="125"/>
        <end position="149"/>
    </location>
</feature>